<gene>
    <name evidence="1" type="ORF">CIG67_00965</name>
</gene>
<evidence type="ECO:0000313" key="2">
    <source>
        <dbReference type="Proteomes" id="UP000288459"/>
    </source>
</evidence>
<proteinExistence type="predicted"/>
<dbReference type="EMBL" id="NPIM01000031">
    <property type="protein sequence ID" value="RVE16725.1"/>
    <property type="molecule type" value="Genomic_DNA"/>
</dbReference>
<dbReference type="AlphaFoldDB" id="A0A8B3MA43"/>
<sequence>MATVTEIRAKLRAGEVVIMPGNSVFLFMSECERHPEGDECYHIEPHSHGYSKVFDPKRAKGEHHDN</sequence>
<accession>A0A8B3MA43</accession>
<dbReference type="Proteomes" id="UP000288459">
    <property type="component" value="Unassembled WGS sequence"/>
</dbReference>
<protein>
    <submittedName>
        <fullName evidence="1">Uncharacterized protein</fullName>
    </submittedName>
</protein>
<comment type="caution">
    <text evidence="1">The sequence shown here is derived from an EMBL/GenBank/DDBJ whole genome shotgun (WGS) entry which is preliminary data.</text>
</comment>
<evidence type="ECO:0000313" key="1">
    <source>
        <dbReference type="EMBL" id="RVE16725.1"/>
    </source>
</evidence>
<reference evidence="1 2" key="1">
    <citation type="submission" date="2017-08" db="EMBL/GenBank/DDBJ databases">
        <title>Sequencing of Escherichia coli CCPM 6219.</title>
        <authorList>
            <person name="Liu S.-L."/>
            <person name="Zhou Y.-J."/>
            <person name="Zhao M.-F."/>
        </authorList>
    </citation>
    <scope>NUCLEOTIDE SEQUENCE [LARGE SCALE GENOMIC DNA]</scope>
    <source>
        <strain evidence="1 2">CCPM 6219</strain>
    </source>
</reference>
<name>A0A8B3MA43_ECOLX</name>
<organism evidence="1 2">
    <name type="scientific">Escherichia coli</name>
    <dbReference type="NCBI Taxonomy" id="562"/>
    <lineage>
        <taxon>Bacteria</taxon>
        <taxon>Pseudomonadati</taxon>
        <taxon>Pseudomonadota</taxon>
        <taxon>Gammaproteobacteria</taxon>
        <taxon>Enterobacterales</taxon>
        <taxon>Enterobacteriaceae</taxon>
        <taxon>Escherichia</taxon>
    </lineage>
</organism>
<dbReference type="RefSeq" id="WP_049238990.1">
    <property type="nucleotide sequence ID" value="NZ_JAEUXR010000033.1"/>
</dbReference>